<sequence length="407" mass="44444">MSGRLEEVMAAIDPARLKATLSDLLDIYSPSGKEEDIQLYLEDLLSRAGFSVERQEVEEERYNLRVTMGEDEPRLYLVGHVDTVPAWDLEEFGAREEGEMVRGLGSADMKGGCAAMVETWLALAQALKPGRRPSVGLLLVVGEEENGDGSAAFLKDVRAPWAVIGEPTSLSACFAHFGYLEAGFVTRGVRSHSSLPELGHNAVESMLRVLLHLGKDSLFKRGESEIVYSIREMRSSQKGFVVPDRCEAWIDLHLPPERDPDSVEQAIRRIIAGAGQFIPGLDLSVAFDFASAGYNLGTDNALARILEQTYQRLGLTLKFEAFRSHSDGNLFHAAGCRPLILGPGALEISHTPEEQVSFAEVLAAARIYAALCLGMDQYAGLALERRGALNCFDRQASWVGCVTGGRS</sequence>
<dbReference type="InterPro" id="IPR050072">
    <property type="entry name" value="Peptidase_M20A"/>
</dbReference>
<dbReference type="PROSITE" id="PS00758">
    <property type="entry name" value="ARGE_DAPE_CPG2_1"/>
    <property type="match status" value="1"/>
</dbReference>
<organism evidence="4 5">
    <name type="scientific">Geomonas subterranea</name>
    <dbReference type="NCBI Taxonomy" id="2847989"/>
    <lineage>
        <taxon>Bacteria</taxon>
        <taxon>Pseudomonadati</taxon>
        <taxon>Thermodesulfobacteriota</taxon>
        <taxon>Desulfuromonadia</taxon>
        <taxon>Geobacterales</taxon>
        <taxon>Geobacteraceae</taxon>
        <taxon>Geomonas</taxon>
    </lineage>
</organism>
<keyword evidence="5" id="KW-1185">Reference proteome</keyword>
<evidence type="ECO:0000256" key="1">
    <source>
        <dbReference type="ARBA" id="ARBA00022801"/>
    </source>
</evidence>
<dbReference type="Pfam" id="PF01546">
    <property type="entry name" value="Peptidase_M20"/>
    <property type="match status" value="1"/>
</dbReference>
<dbReference type="RefSeq" id="WP_217289505.1">
    <property type="nucleotide sequence ID" value="NZ_CP077683.1"/>
</dbReference>
<dbReference type="InterPro" id="IPR002933">
    <property type="entry name" value="Peptidase_M20"/>
</dbReference>
<dbReference type="Pfam" id="PF07687">
    <property type="entry name" value="M20_dimer"/>
    <property type="match status" value="1"/>
</dbReference>
<dbReference type="Proteomes" id="UP000683559">
    <property type="component" value="Chromosome"/>
</dbReference>
<dbReference type="EMBL" id="CP077683">
    <property type="protein sequence ID" value="QXE92968.1"/>
    <property type="molecule type" value="Genomic_DNA"/>
</dbReference>
<evidence type="ECO:0000313" key="5">
    <source>
        <dbReference type="Proteomes" id="UP000683559"/>
    </source>
</evidence>
<evidence type="ECO:0000256" key="2">
    <source>
        <dbReference type="ARBA" id="ARBA00022833"/>
    </source>
</evidence>
<keyword evidence="1" id="KW-0378">Hydrolase</keyword>
<protein>
    <submittedName>
        <fullName evidence="4">M20/M25/M40 family metallo-hydrolase</fullName>
    </submittedName>
</protein>
<evidence type="ECO:0000313" key="4">
    <source>
        <dbReference type="EMBL" id="QXE92968.1"/>
    </source>
</evidence>
<evidence type="ECO:0000259" key="3">
    <source>
        <dbReference type="Pfam" id="PF07687"/>
    </source>
</evidence>
<keyword evidence="2" id="KW-0862">Zinc</keyword>
<dbReference type="PANTHER" id="PTHR43808">
    <property type="entry name" value="ACETYLORNITHINE DEACETYLASE"/>
    <property type="match status" value="1"/>
</dbReference>
<name>A0ABX8LMQ9_9BACT</name>
<proteinExistence type="predicted"/>
<reference evidence="4 5" key="1">
    <citation type="submission" date="2021-06" db="EMBL/GenBank/DDBJ databases">
        <title>Gemonas diversity in paddy soil.</title>
        <authorList>
            <person name="Liu G."/>
        </authorList>
    </citation>
    <scope>NUCLEOTIDE SEQUENCE [LARGE SCALE GENOMIC DNA]</scope>
    <source>
        <strain evidence="4 5">RG2</strain>
    </source>
</reference>
<dbReference type="InterPro" id="IPR001261">
    <property type="entry name" value="ArgE/DapE_CS"/>
</dbReference>
<feature type="domain" description="Peptidase M20 dimerisation" evidence="3">
    <location>
        <begin position="175"/>
        <end position="272"/>
    </location>
</feature>
<gene>
    <name evidence="4" type="ORF">KP001_10790</name>
</gene>
<dbReference type="PROSITE" id="PS00759">
    <property type="entry name" value="ARGE_DAPE_CPG2_2"/>
    <property type="match status" value="1"/>
</dbReference>
<dbReference type="InterPro" id="IPR011650">
    <property type="entry name" value="Peptidase_M20_dimer"/>
</dbReference>
<accession>A0ABX8LMQ9</accession>